<dbReference type="AlphaFoldDB" id="A0A9W7Y5H3"/>
<proteinExistence type="predicted"/>
<feature type="compositionally biased region" description="Basic and acidic residues" evidence="1">
    <location>
        <begin position="9"/>
        <end position="21"/>
    </location>
</feature>
<organism evidence="2 3">
    <name type="scientific">Coemansia erecta</name>
    <dbReference type="NCBI Taxonomy" id="147472"/>
    <lineage>
        <taxon>Eukaryota</taxon>
        <taxon>Fungi</taxon>
        <taxon>Fungi incertae sedis</taxon>
        <taxon>Zoopagomycota</taxon>
        <taxon>Kickxellomycotina</taxon>
        <taxon>Kickxellomycetes</taxon>
        <taxon>Kickxellales</taxon>
        <taxon>Kickxellaceae</taxon>
        <taxon>Coemansia</taxon>
    </lineage>
</organism>
<evidence type="ECO:0000256" key="1">
    <source>
        <dbReference type="SAM" id="MobiDB-lite"/>
    </source>
</evidence>
<reference evidence="2" key="1">
    <citation type="submission" date="2022-07" db="EMBL/GenBank/DDBJ databases">
        <title>Phylogenomic reconstructions and comparative analyses of Kickxellomycotina fungi.</title>
        <authorList>
            <person name="Reynolds N.K."/>
            <person name="Stajich J.E."/>
            <person name="Barry K."/>
            <person name="Grigoriev I.V."/>
            <person name="Crous P."/>
            <person name="Smith M.E."/>
        </authorList>
    </citation>
    <scope>NUCLEOTIDE SEQUENCE</scope>
    <source>
        <strain evidence="2">NBRC 32514</strain>
    </source>
</reference>
<evidence type="ECO:0000313" key="2">
    <source>
        <dbReference type="EMBL" id="KAJ1724548.1"/>
    </source>
</evidence>
<feature type="compositionally biased region" description="Basic and acidic residues" evidence="1">
    <location>
        <begin position="33"/>
        <end position="52"/>
    </location>
</feature>
<dbReference type="GO" id="GO:0000460">
    <property type="term" value="P:maturation of 5.8S rRNA"/>
    <property type="evidence" value="ECO:0007669"/>
    <property type="project" value="TreeGrafter"/>
</dbReference>
<dbReference type="Pfam" id="PF10175">
    <property type="entry name" value="MPP6"/>
    <property type="match status" value="1"/>
</dbReference>
<dbReference type="InterPro" id="IPR019324">
    <property type="entry name" value="MPP6"/>
</dbReference>
<gene>
    <name evidence="2" type="ORF">LPJ53_001194</name>
</gene>
<name>A0A9W7Y5H3_9FUNG</name>
<evidence type="ECO:0008006" key="4">
    <source>
        <dbReference type="Google" id="ProtNLM"/>
    </source>
</evidence>
<dbReference type="OrthoDB" id="20403at2759"/>
<dbReference type="EMBL" id="JANBOJ010000028">
    <property type="protein sequence ID" value="KAJ1724548.1"/>
    <property type="molecule type" value="Genomic_DNA"/>
</dbReference>
<dbReference type="Proteomes" id="UP001149813">
    <property type="component" value="Unassembled WGS sequence"/>
</dbReference>
<evidence type="ECO:0000313" key="3">
    <source>
        <dbReference type="Proteomes" id="UP001149813"/>
    </source>
</evidence>
<keyword evidence="3" id="KW-1185">Reference proteome</keyword>
<feature type="region of interest" description="Disordered" evidence="1">
    <location>
        <begin position="1"/>
        <end position="52"/>
    </location>
</feature>
<protein>
    <recommendedName>
        <fullName evidence="4">M-phase phosphoprotein 6</fullName>
    </recommendedName>
</protein>
<sequence length="171" mass="19879">MSELKSSSKHAEGPTTEDRNLSSKLQSMKFMKRSAEQAKINDEKKREQKVISESHWRATYASSDMPREKPKTRVVYESSYLKMPKEGPSGDQVDIGRRSFKSFNKETDKLNEEYEERQRAEKLVEEGKKMAVDDQNMAKVLGSSKESRTRPAPPTSLRERNAEHKRRRQEK</sequence>
<dbReference type="PANTHER" id="PTHR13582">
    <property type="entry name" value="M-PHASE PHOSPHOPROTEIN 6"/>
    <property type="match status" value="1"/>
</dbReference>
<comment type="caution">
    <text evidence="2">The sequence shown here is derived from an EMBL/GenBank/DDBJ whole genome shotgun (WGS) entry which is preliminary data.</text>
</comment>
<dbReference type="PANTHER" id="PTHR13582:SF0">
    <property type="entry name" value="M-PHASE PHOSPHOPROTEIN 6"/>
    <property type="match status" value="1"/>
</dbReference>
<accession>A0A9W7Y5H3</accession>
<feature type="region of interest" description="Disordered" evidence="1">
    <location>
        <begin position="127"/>
        <end position="171"/>
    </location>
</feature>